<evidence type="ECO:0000313" key="3">
    <source>
        <dbReference type="Proteomes" id="UP000266723"/>
    </source>
</evidence>
<name>A0ABQ7C2P0_BRACR</name>
<sequence>MEADSMETHQLGRFDRSGGLELATNGAEEEENIDFIYTQDDDEGERVIDERSNKTVTRKSLVTATISRLISDIQNVQKMEKPGERACEQH</sequence>
<keyword evidence="3" id="KW-1185">Reference proteome</keyword>
<evidence type="ECO:0000256" key="1">
    <source>
        <dbReference type="SAM" id="MobiDB-lite"/>
    </source>
</evidence>
<feature type="region of interest" description="Disordered" evidence="1">
    <location>
        <begin position="1"/>
        <end position="31"/>
    </location>
</feature>
<reference evidence="2 3" key="1">
    <citation type="journal article" date="2020" name="BMC Genomics">
        <title>Intraspecific diversification of the crop wild relative Brassica cretica Lam. using demographic model selection.</title>
        <authorList>
            <person name="Kioukis A."/>
            <person name="Michalopoulou V.A."/>
            <person name="Briers L."/>
            <person name="Pirintsos S."/>
            <person name="Studholme D.J."/>
            <person name="Pavlidis P."/>
            <person name="Sarris P.F."/>
        </authorList>
    </citation>
    <scope>NUCLEOTIDE SEQUENCE [LARGE SCALE GENOMIC DNA]</scope>
    <source>
        <strain evidence="3">cv. PFS-1207/04</strain>
    </source>
</reference>
<protein>
    <submittedName>
        <fullName evidence="2">Uncharacterized protein</fullName>
    </submittedName>
</protein>
<organism evidence="2 3">
    <name type="scientific">Brassica cretica</name>
    <name type="common">Mustard</name>
    <dbReference type="NCBI Taxonomy" id="69181"/>
    <lineage>
        <taxon>Eukaryota</taxon>
        <taxon>Viridiplantae</taxon>
        <taxon>Streptophyta</taxon>
        <taxon>Embryophyta</taxon>
        <taxon>Tracheophyta</taxon>
        <taxon>Spermatophyta</taxon>
        <taxon>Magnoliopsida</taxon>
        <taxon>eudicotyledons</taxon>
        <taxon>Gunneridae</taxon>
        <taxon>Pentapetalae</taxon>
        <taxon>rosids</taxon>
        <taxon>malvids</taxon>
        <taxon>Brassicales</taxon>
        <taxon>Brassicaceae</taxon>
        <taxon>Brassiceae</taxon>
        <taxon>Brassica</taxon>
    </lineage>
</organism>
<dbReference type="EMBL" id="QGKV02000832">
    <property type="protein sequence ID" value="KAF3546445.1"/>
    <property type="molecule type" value="Genomic_DNA"/>
</dbReference>
<gene>
    <name evidence="2" type="ORF">DY000_02000419</name>
</gene>
<proteinExistence type="predicted"/>
<evidence type="ECO:0000313" key="2">
    <source>
        <dbReference type="EMBL" id="KAF3546445.1"/>
    </source>
</evidence>
<accession>A0ABQ7C2P0</accession>
<feature type="compositionally biased region" description="Basic and acidic residues" evidence="1">
    <location>
        <begin position="1"/>
        <end position="18"/>
    </location>
</feature>
<dbReference type="Proteomes" id="UP000266723">
    <property type="component" value="Unassembled WGS sequence"/>
</dbReference>
<comment type="caution">
    <text evidence="2">The sequence shown here is derived from an EMBL/GenBank/DDBJ whole genome shotgun (WGS) entry which is preliminary data.</text>
</comment>